<feature type="compositionally biased region" description="Polar residues" evidence="3">
    <location>
        <begin position="24"/>
        <end position="35"/>
    </location>
</feature>
<feature type="binding site" evidence="2">
    <location>
        <position position="73"/>
    </location>
    <ligand>
        <name>Mg(2+)</name>
        <dbReference type="ChEBI" id="CHEBI:18420"/>
        <note>catalytic</note>
    </ligand>
</feature>
<dbReference type="Gene3D" id="3.40.570.10">
    <property type="entry name" value="Extracellular Endonuclease, subunit A"/>
    <property type="match status" value="1"/>
</dbReference>
<dbReference type="Proteomes" id="UP000597459">
    <property type="component" value="Unassembled WGS sequence"/>
</dbReference>
<protein>
    <recommendedName>
        <fullName evidence="8">Endonuclease</fullName>
    </recommendedName>
</protein>
<dbReference type="InterPro" id="IPR044929">
    <property type="entry name" value="DNA/RNA_non-sp_Endonuclease_sf"/>
</dbReference>
<dbReference type="SMART" id="SM00892">
    <property type="entry name" value="Endonuclease_NS"/>
    <property type="match status" value="1"/>
</dbReference>
<dbReference type="SUPFAM" id="SSF54060">
    <property type="entry name" value="His-Me finger endonucleases"/>
    <property type="match status" value="1"/>
</dbReference>
<dbReference type="GO" id="GO:0004519">
    <property type="term" value="F:endonuclease activity"/>
    <property type="evidence" value="ECO:0007669"/>
    <property type="project" value="TreeGrafter"/>
</dbReference>
<evidence type="ECO:0000313" key="7">
    <source>
        <dbReference type="Proteomes" id="UP000597459"/>
    </source>
</evidence>
<dbReference type="AlphaFoldDB" id="A0A967B7D5"/>
<feature type="domain" description="ENPP1-3/EXOG-like endonuclease/phosphodiesterase" evidence="4">
    <location>
        <begin position="4"/>
        <end position="169"/>
    </location>
</feature>
<evidence type="ECO:0000259" key="5">
    <source>
        <dbReference type="SMART" id="SM00892"/>
    </source>
</evidence>
<feature type="region of interest" description="Disordered" evidence="3">
    <location>
        <begin position="1"/>
        <end position="49"/>
    </location>
</feature>
<feature type="non-terminal residue" evidence="6">
    <location>
        <position position="1"/>
    </location>
</feature>
<dbReference type="GO" id="GO:0046872">
    <property type="term" value="F:metal ion binding"/>
    <property type="evidence" value="ECO:0007669"/>
    <property type="project" value="UniProtKB-KW"/>
</dbReference>
<dbReference type="InterPro" id="IPR040255">
    <property type="entry name" value="Non-specific_endonuclease"/>
</dbReference>
<name>A0A967B7D5_9PROT</name>
<dbReference type="InterPro" id="IPR044925">
    <property type="entry name" value="His-Me_finger_sf"/>
</dbReference>
<feature type="active site" description="Proton acceptor" evidence="1">
    <location>
        <position position="43"/>
    </location>
</feature>
<dbReference type="SMART" id="SM00477">
    <property type="entry name" value="NUC"/>
    <property type="match status" value="1"/>
</dbReference>
<keyword evidence="2" id="KW-0479">Metal-binding</keyword>
<dbReference type="EMBL" id="WOTH01000057">
    <property type="protein sequence ID" value="NHO55250.1"/>
    <property type="molecule type" value="Genomic_DNA"/>
</dbReference>
<keyword evidence="7" id="KW-1185">Reference proteome</keyword>
<proteinExistence type="predicted"/>
<evidence type="ECO:0000259" key="4">
    <source>
        <dbReference type="SMART" id="SM00477"/>
    </source>
</evidence>
<reference evidence="6" key="1">
    <citation type="submission" date="2019-11" db="EMBL/GenBank/DDBJ databases">
        <title>Description of new Acetobacter species.</title>
        <authorList>
            <person name="Cleenwerck I."/>
            <person name="Sombolestani A.S."/>
        </authorList>
    </citation>
    <scope>NUCLEOTIDE SEQUENCE</scope>
    <source>
        <strain evidence="6">LMG 1626</strain>
    </source>
</reference>
<evidence type="ECO:0000256" key="3">
    <source>
        <dbReference type="SAM" id="MobiDB-lite"/>
    </source>
</evidence>
<accession>A0A967B7D5</accession>
<feature type="domain" description="DNA/RNA non-specific endonuclease/pyrophosphatase/phosphodiesterase" evidence="5">
    <location>
        <begin position="1"/>
        <end position="169"/>
    </location>
</feature>
<evidence type="ECO:0000256" key="1">
    <source>
        <dbReference type="PIRSR" id="PIRSR640255-1"/>
    </source>
</evidence>
<sequence>SAQNADWTPSQKPSIKSPKPRNYRPSTSIKGSSIPPSGWDRGHVVPSGDEAGLSWQEETYALSNIVPQTAELNRGAWVGVESAVRGLADRDGELYVVTGPGYDPDDDRTIGPDRIPVPALTWKAIYDPVSEGTGVYVCLNTTTPQCRVISVAQLTQLVRIDPFPGVPATEKDHVMAMPPIGDSPYAIEHDASARGLLREWAAPKVQKALRELVKVMTAN</sequence>
<comment type="caution">
    <text evidence="6">The sequence shown here is derived from an EMBL/GenBank/DDBJ whole genome shotgun (WGS) entry which is preliminary data.</text>
</comment>
<dbReference type="RefSeq" id="WP_166318721.1">
    <property type="nucleotide sequence ID" value="NZ_WOTH01000057.1"/>
</dbReference>
<evidence type="ECO:0000313" key="6">
    <source>
        <dbReference type="EMBL" id="NHO55250.1"/>
    </source>
</evidence>
<dbReference type="Pfam" id="PF01223">
    <property type="entry name" value="Endonuclease_NS"/>
    <property type="match status" value="1"/>
</dbReference>
<dbReference type="GO" id="GO:0003676">
    <property type="term" value="F:nucleic acid binding"/>
    <property type="evidence" value="ECO:0007669"/>
    <property type="project" value="InterPro"/>
</dbReference>
<gene>
    <name evidence="6" type="ORF">GOB87_15115</name>
</gene>
<dbReference type="InterPro" id="IPR020821">
    <property type="entry name" value="ENPP1-3/EXOG-like_nuc-like"/>
</dbReference>
<dbReference type="PANTHER" id="PTHR13966">
    <property type="entry name" value="ENDONUCLEASE RELATED"/>
    <property type="match status" value="1"/>
</dbReference>
<evidence type="ECO:0000256" key="2">
    <source>
        <dbReference type="PIRSR" id="PIRSR640255-2"/>
    </source>
</evidence>
<evidence type="ECO:0008006" key="8">
    <source>
        <dbReference type="Google" id="ProtNLM"/>
    </source>
</evidence>
<dbReference type="PANTHER" id="PTHR13966:SF5">
    <property type="entry name" value="ENDONUCLEASE G, MITOCHONDRIAL"/>
    <property type="match status" value="1"/>
</dbReference>
<dbReference type="GO" id="GO:0016787">
    <property type="term" value="F:hydrolase activity"/>
    <property type="evidence" value="ECO:0007669"/>
    <property type="project" value="InterPro"/>
</dbReference>
<organism evidence="6 7">
    <name type="scientific">Acetobacter estunensis</name>
    <dbReference type="NCBI Taxonomy" id="104097"/>
    <lineage>
        <taxon>Bacteria</taxon>
        <taxon>Pseudomonadati</taxon>
        <taxon>Pseudomonadota</taxon>
        <taxon>Alphaproteobacteria</taxon>
        <taxon>Acetobacterales</taxon>
        <taxon>Acetobacteraceae</taxon>
        <taxon>Acetobacter</taxon>
    </lineage>
</organism>
<dbReference type="InterPro" id="IPR001604">
    <property type="entry name" value="Endo_G_ENPP1-like_dom"/>
</dbReference>